<evidence type="ECO:0000256" key="13">
    <source>
        <dbReference type="ARBA" id="ARBA00023004"/>
    </source>
</evidence>
<feature type="chain" id="PRO_5012189076" evidence="17">
    <location>
        <begin position="23"/>
        <end position="665"/>
    </location>
</feature>
<accession>A0A1V2KYJ4</accession>
<dbReference type="CDD" id="cd06186">
    <property type="entry name" value="NOX_Duox_like_FAD_NADP"/>
    <property type="match status" value="1"/>
</dbReference>
<feature type="domain" description="FAD-binding FR-type" evidence="18">
    <location>
        <begin position="403"/>
        <end position="518"/>
    </location>
</feature>
<evidence type="ECO:0000256" key="16">
    <source>
        <dbReference type="SAM" id="Phobius"/>
    </source>
</evidence>
<dbReference type="GO" id="GO:0006826">
    <property type="term" value="P:iron ion transport"/>
    <property type="evidence" value="ECO:0007669"/>
    <property type="project" value="TreeGrafter"/>
</dbReference>
<proteinExistence type="inferred from homology"/>
<feature type="transmembrane region" description="Helical" evidence="16">
    <location>
        <begin position="280"/>
        <end position="300"/>
    </location>
</feature>
<dbReference type="GO" id="GO:0006879">
    <property type="term" value="P:intracellular iron ion homeostasis"/>
    <property type="evidence" value="ECO:0007669"/>
    <property type="project" value="TreeGrafter"/>
</dbReference>
<keyword evidence="14" id="KW-0406">Ion transport</keyword>
<dbReference type="Gene3D" id="3.40.50.80">
    <property type="entry name" value="Nucleotide-binding domain of ferredoxin-NADP reductase (FNR) module"/>
    <property type="match status" value="1"/>
</dbReference>
<dbReference type="GO" id="GO:0015677">
    <property type="term" value="P:copper ion import"/>
    <property type="evidence" value="ECO:0007669"/>
    <property type="project" value="TreeGrafter"/>
</dbReference>
<dbReference type="STRING" id="36022.A0A1V2KYJ4"/>
<keyword evidence="15 16" id="KW-0472">Membrane</keyword>
<evidence type="ECO:0000256" key="6">
    <source>
        <dbReference type="ARBA" id="ARBA00022630"/>
    </source>
</evidence>
<evidence type="ECO:0000256" key="11">
    <source>
        <dbReference type="ARBA" id="ARBA00022989"/>
    </source>
</evidence>
<reference evidence="20" key="1">
    <citation type="journal article" date="2017" name="Genome Announc.">
        <title>Genome sequences of Cyberlindnera fabianii 65, Pichia kudriavzevii 129, and Saccharomyces cerevisiae 131 isolated from fermented masau fruits in Zimbabwe.</title>
        <authorList>
            <person name="van Rijswijck I.M.H."/>
            <person name="Derks M.F.L."/>
            <person name="Abee T."/>
            <person name="de Ridder D."/>
            <person name="Smid E.J."/>
        </authorList>
    </citation>
    <scope>NUCLEOTIDE SEQUENCE [LARGE SCALE GENOMIC DNA]</scope>
    <source>
        <strain evidence="20">65</strain>
    </source>
</reference>
<feature type="transmembrane region" description="Helical" evidence="16">
    <location>
        <begin position="351"/>
        <end position="373"/>
    </location>
</feature>
<gene>
    <name evidence="19" type="ORF">BON22_5431</name>
</gene>
<keyword evidence="11 16" id="KW-1133">Transmembrane helix</keyword>
<evidence type="ECO:0000313" key="20">
    <source>
        <dbReference type="Proteomes" id="UP000189513"/>
    </source>
</evidence>
<keyword evidence="4" id="KW-0813">Transport</keyword>
<dbReference type="OMA" id="YNEDAHM"/>
<keyword evidence="13" id="KW-0408">Iron</keyword>
<evidence type="ECO:0000256" key="7">
    <source>
        <dbReference type="ARBA" id="ARBA00022692"/>
    </source>
</evidence>
<keyword evidence="8" id="KW-0274">FAD</keyword>
<evidence type="ECO:0000256" key="10">
    <source>
        <dbReference type="ARBA" id="ARBA00022982"/>
    </source>
</evidence>
<comment type="cofactor">
    <cofactor evidence="1">
        <name>FAD</name>
        <dbReference type="ChEBI" id="CHEBI:57692"/>
    </cofactor>
</comment>
<keyword evidence="6" id="KW-0285">Flavoprotein</keyword>
<evidence type="ECO:0000256" key="4">
    <source>
        <dbReference type="ARBA" id="ARBA00022448"/>
    </source>
</evidence>
<evidence type="ECO:0000256" key="8">
    <source>
        <dbReference type="ARBA" id="ARBA00022827"/>
    </source>
</evidence>
<dbReference type="Pfam" id="PF01794">
    <property type="entry name" value="Ferric_reduct"/>
    <property type="match status" value="1"/>
</dbReference>
<feature type="transmembrane region" description="Helical" evidence="16">
    <location>
        <begin position="241"/>
        <end position="260"/>
    </location>
</feature>
<evidence type="ECO:0000256" key="5">
    <source>
        <dbReference type="ARBA" id="ARBA00022617"/>
    </source>
</evidence>
<dbReference type="GO" id="GO:0000293">
    <property type="term" value="F:ferric-chelate reductase activity"/>
    <property type="evidence" value="ECO:0007669"/>
    <property type="project" value="UniProtKB-ARBA"/>
</dbReference>
<evidence type="ECO:0000256" key="15">
    <source>
        <dbReference type="ARBA" id="ARBA00023136"/>
    </source>
</evidence>
<keyword evidence="10" id="KW-0249">Electron transport</keyword>
<evidence type="ECO:0000256" key="14">
    <source>
        <dbReference type="ARBA" id="ARBA00023065"/>
    </source>
</evidence>
<feature type="transmembrane region" description="Helical" evidence="16">
    <location>
        <begin position="380"/>
        <end position="399"/>
    </location>
</feature>
<keyword evidence="5" id="KW-0479">Metal-binding</keyword>
<feature type="signal peptide" evidence="17">
    <location>
        <begin position="1"/>
        <end position="22"/>
    </location>
</feature>
<evidence type="ECO:0000256" key="17">
    <source>
        <dbReference type="SAM" id="SignalP"/>
    </source>
</evidence>
<dbReference type="Proteomes" id="UP000189513">
    <property type="component" value="Unassembled WGS sequence"/>
</dbReference>
<dbReference type="Pfam" id="PF08022">
    <property type="entry name" value="FAD_binding_8"/>
    <property type="match status" value="1"/>
</dbReference>
<comment type="subcellular location">
    <subcellularLocation>
        <location evidence="2">Membrane</location>
        <topology evidence="2">Multi-pass membrane protein</topology>
    </subcellularLocation>
</comment>
<evidence type="ECO:0000256" key="2">
    <source>
        <dbReference type="ARBA" id="ARBA00004141"/>
    </source>
</evidence>
<feature type="transmembrane region" description="Helical" evidence="16">
    <location>
        <begin position="321"/>
        <end position="339"/>
    </location>
</feature>
<evidence type="ECO:0000256" key="3">
    <source>
        <dbReference type="ARBA" id="ARBA00006278"/>
    </source>
</evidence>
<evidence type="ECO:0000256" key="1">
    <source>
        <dbReference type="ARBA" id="ARBA00001974"/>
    </source>
</evidence>
<dbReference type="SFLD" id="SFLDS00052">
    <property type="entry name" value="Ferric_Reductase_Domain"/>
    <property type="match status" value="1"/>
</dbReference>
<dbReference type="PANTHER" id="PTHR32361:SF25">
    <property type="entry name" value="FERRIC_CUPRIC REDUCTASE TRANSMEMBRANE COMPONENT 1"/>
    <property type="match status" value="1"/>
</dbReference>
<dbReference type="GO" id="GO:0005886">
    <property type="term" value="C:plasma membrane"/>
    <property type="evidence" value="ECO:0007669"/>
    <property type="project" value="TreeGrafter"/>
</dbReference>
<dbReference type="PANTHER" id="PTHR32361">
    <property type="entry name" value="FERRIC/CUPRIC REDUCTASE TRANSMEMBRANE COMPONENT"/>
    <property type="match status" value="1"/>
</dbReference>
<dbReference type="SUPFAM" id="SSF52343">
    <property type="entry name" value="Ferredoxin reductase-like, C-terminal NADP-linked domain"/>
    <property type="match status" value="1"/>
</dbReference>
<dbReference type="AlphaFoldDB" id="A0A1V2KYJ4"/>
<organism evidence="19 20">
    <name type="scientific">Cyberlindnera fabianii</name>
    <name type="common">Yeast</name>
    <name type="synonym">Hansenula fabianii</name>
    <dbReference type="NCBI Taxonomy" id="36022"/>
    <lineage>
        <taxon>Eukaryota</taxon>
        <taxon>Fungi</taxon>
        <taxon>Dikarya</taxon>
        <taxon>Ascomycota</taxon>
        <taxon>Saccharomycotina</taxon>
        <taxon>Saccharomycetes</taxon>
        <taxon>Phaffomycetales</taxon>
        <taxon>Phaffomycetaceae</taxon>
        <taxon>Cyberlindnera</taxon>
    </lineage>
</organism>
<evidence type="ECO:0000256" key="9">
    <source>
        <dbReference type="ARBA" id="ARBA00022857"/>
    </source>
</evidence>
<name>A0A1V2KYJ4_CYBFA</name>
<dbReference type="SFLD" id="SFLDG01168">
    <property type="entry name" value="Ferric_reductase_subgroup_(FRE"/>
    <property type="match status" value="1"/>
</dbReference>
<keyword evidence="7 16" id="KW-0812">Transmembrane</keyword>
<dbReference type="PROSITE" id="PS51384">
    <property type="entry name" value="FAD_FR"/>
    <property type="match status" value="1"/>
</dbReference>
<dbReference type="EMBL" id="MPUK01000018">
    <property type="protein sequence ID" value="ONH64718.1"/>
    <property type="molecule type" value="Genomic_DNA"/>
</dbReference>
<evidence type="ECO:0000259" key="18">
    <source>
        <dbReference type="PROSITE" id="PS51384"/>
    </source>
</evidence>
<dbReference type="InterPro" id="IPR013121">
    <property type="entry name" value="Fe_red_NAD-bd_6"/>
</dbReference>
<comment type="caution">
    <text evidence="19">The sequence shown here is derived from an EMBL/GenBank/DDBJ whole genome shotgun (WGS) entry which is preliminary data.</text>
</comment>
<dbReference type="InterPro" id="IPR013130">
    <property type="entry name" value="Fe3_Rdtase_TM_dom"/>
</dbReference>
<keyword evidence="12" id="KW-0560">Oxidoreductase</keyword>
<evidence type="ECO:0000313" key="19">
    <source>
        <dbReference type="EMBL" id="ONH64718.1"/>
    </source>
</evidence>
<dbReference type="InterPro" id="IPR017927">
    <property type="entry name" value="FAD-bd_FR_type"/>
</dbReference>
<dbReference type="Pfam" id="PF08030">
    <property type="entry name" value="NAD_binding_6"/>
    <property type="match status" value="1"/>
</dbReference>
<comment type="similarity">
    <text evidence="3">Belongs to the ferric reductase (FRE) family.</text>
</comment>
<feature type="transmembrane region" description="Helical" evidence="16">
    <location>
        <begin position="167"/>
        <end position="189"/>
    </location>
</feature>
<keyword evidence="20" id="KW-1185">Reference proteome</keyword>
<dbReference type="InterPro" id="IPR051410">
    <property type="entry name" value="Ferric/Cupric_Reductase"/>
</dbReference>
<dbReference type="InterPro" id="IPR013112">
    <property type="entry name" value="FAD-bd_8"/>
</dbReference>
<keyword evidence="5" id="KW-0349">Heme</keyword>
<sequence length="665" mass="75536">MTIMLNFQLIALVLLHLTFVESSYTFHKTSKIGYKYKNVGQSCLNTVRSYTFEYSGKSNGKGKNAYDAICNYPPASGSVAMCVASFYHPMGRTFNKSMAYASRFCKSDDAAELMISQYENATQYAVSLDDYPIKKTNFTMPVNVTREDNKSYGYISSYYYNWDMPNIYASAFYGFFLVVFAIHAFFNLLTRLGLYNHFNWNLIRMYKSYVSTPSLFSKNHTTASVSLHILSTLLPTRLETLIIILFSILNLILAMIKYDVNLYRLSYSQTLAINIADRTGLLSFGLIPLLILLAGRNNIVTSLTGVPYSTLIVYHKWTSRWMFIHAVVHSIAYTVSSVIGKDYSEQMKDPLWQWGVVATILGGILCFQAMHLFRSMAYETFLVLHIVLAAMFIVGCWYHCYSLGYLEWLLVSCVLWVSDRLLRLFRIFMFGLKTAQLEYADEYAFPGSFAYLYFMTPYGFWQSHPFTLLQSAARPGNLVVTIKPKRGITRYLQKELSIDKSINIKVGVEGPYGHRAPLDKYQNVMLIAGGSGLPGLLAHALDLGSRDSIVKQNVSLIWVIQNLCDYNCFADEIAQVSRDIYVEIYVTRVDEKVLETVDIIEKGTSNIKSGRPLLNEMISNQAKSDSLAIMSCGPPRMCDEVRQLASIAMFESQGTVDLFEELQVW</sequence>
<dbReference type="VEuPathDB" id="FungiDB:BON22_5431"/>
<protein>
    <submittedName>
        <fullName evidence="19">Ferric/cupric reductase transmembrane component 2</fullName>
    </submittedName>
</protein>
<evidence type="ECO:0000256" key="12">
    <source>
        <dbReference type="ARBA" id="ARBA00023002"/>
    </source>
</evidence>
<dbReference type="InterPro" id="IPR039261">
    <property type="entry name" value="FNR_nucleotide-bd"/>
</dbReference>
<keyword evidence="9" id="KW-0521">NADP</keyword>
<keyword evidence="17" id="KW-0732">Signal</keyword>